<dbReference type="EMBL" id="CM000881">
    <property type="protein sequence ID" value="PNT72437.1"/>
    <property type="molecule type" value="Genomic_DNA"/>
</dbReference>
<reference evidence="7 8" key="1">
    <citation type="journal article" date="2010" name="Nature">
        <title>Genome sequencing and analysis of the model grass Brachypodium distachyon.</title>
        <authorList>
            <consortium name="International Brachypodium Initiative"/>
        </authorList>
    </citation>
    <scope>NUCLEOTIDE SEQUENCE [LARGE SCALE GENOMIC DNA]</scope>
    <source>
        <strain evidence="7">Bd21</strain>
        <strain evidence="8">cv. Bd21</strain>
    </source>
</reference>
<sequence length="292" mass="31151">MSMAMEQPTPHELLMGELIKGKDLAARLQGLLGHSPEAGLIVDQILHAFSRAIDAAKPVGSEVQREATCARKRKAAAAAARRDTSRRRQSSGFTKVVKNVEDGQSWRKYGQKDIQNSEHPKSYFRCTHKYDQKCAALRQVQRCDQDPESFVVTYIGQHTCQDPHDMAAPPHVDIHQTADGVHAGSHLICFAPNAGPASTTTSVTTNQTGIGMDGAAPGSASGLPILKVEGGDQEEVRSCLTPGSSAVHSTAAAAGAGPDQGDVSSAPQFYEDGAADMGEFFGLEDIFDLDDH</sequence>
<proteinExistence type="predicted"/>
<keyword evidence="5" id="KW-0539">Nucleus</keyword>
<dbReference type="OrthoDB" id="2021064at2759"/>
<dbReference type="GO" id="GO:0080151">
    <property type="term" value="P:positive regulation of salicylic acid mediated signaling pathway"/>
    <property type="evidence" value="ECO:0000318"/>
    <property type="project" value="GO_Central"/>
</dbReference>
<keyword evidence="4" id="KW-0804">Transcription</keyword>
<dbReference type="Proteomes" id="UP000008810">
    <property type="component" value="Chromosome 2"/>
</dbReference>
<keyword evidence="9" id="KW-1185">Reference proteome</keyword>
<dbReference type="GO" id="GO:0003700">
    <property type="term" value="F:DNA-binding transcription factor activity"/>
    <property type="evidence" value="ECO:0000318"/>
    <property type="project" value="GO_Central"/>
</dbReference>
<dbReference type="SMART" id="SM00774">
    <property type="entry name" value="WRKY"/>
    <property type="match status" value="1"/>
</dbReference>
<evidence type="ECO:0000256" key="4">
    <source>
        <dbReference type="ARBA" id="ARBA00023163"/>
    </source>
</evidence>
<dbReference type="GO" id="GO:1900150">
    <property type="term" value="P:regulation of defense response to fungus"/>
    <property type="evidence" value="ECO:0000318"/>
    <property type="project" value="GO_Central"/>
</dbReference>
<reference evidence="7" key="2">
    <citation type="submission" date="2017-06" db="EMBL/GenBank/DDBJ databases">
        <title>WGS assembly of Brachypodium distachyon.</title>
        <authorList>
            <consortium name="The International Brachypodium Initiative"/>
            <person name="Lucas S."/>
            <person name="Harmon-Smith M."/>
            <person name="Lail K."/>
            <person name="Tice H."/>
            <person name="Grimwood J."/>
            <person name="Bruce D."/>
            <person name="Barry K."/>
            <person name="Shu S."/>
            <person name="Lindquist E."/>
            <person name="Wang M."/>
            <person name="Pitluck S."/>
            <person name="Vogel J.P."/>
            <person name="Garvin D.F."/>
            <person name="Mockler T.C."/>
            <person name="Schmutz J."/>
            <person name="Rokhsar D."/>
            <person name="Bevan M.W."/>
        </authorList>
    </citation>
    <scope>NUCLEOTIDE SEQUENCE</scope>
    <source>
        <strain evidence="7">Bd21</strain>
    </source>
</reference>
<dbReference type="Gene3D" id="2.20.25.80">
    <property type="entry name" value="WRKY domain"/>
    <property type="match status" value="1"/>
</dbReference>
<feature type="domain" description="WRKY" evidence="6">
    <location>
        <begin position="95"/>
        <end position="163"/>
    </location>
</feature>
<dbReference type="PANTHER" id="PTHR31282">
    <property type="entry name" value="WRKY TRANSCRIPTION FACTOR 21-RELATED"/>
    <property type="match status" value="1"/>
</dbReference>
<dbReference type="SUPFAM" id="SSF118290">
    <property type="entry name" value="WRKY DNA-binding domain"/>
    <property type="match status" value="1"/>
</dbReference>
<dbReference type="InterPro" id="IPR044810">
    <property type="entry name" value="WRKY_plant"/>
</dbReference>
<evidence type="ECO:0000256" key="5">
    <source>
        <dbReference type="ARBA" id="ARBA00023242"/>
    </source>
</evidence>
<dbReference type="Gramene" id="PNT72437">
    <property type="protein sequence ID" value="PNT72437"/>
    <property type="gene ID" value="BRADI_2g44270v3"/>
</dbReference>
<dbReference type="RefSeq" id="XP_003566912.1">
    <property type="nucleotide sequence ID" value="XM_003566864.4"/>
</dbReference>
<comment type="subcellular location">
    <subcellularLocation>
        <location evidence="1">Nucleus</location>
    </subcellularLocation>
</comment>
<evidence type="ECO:0000313" key="8">
    <source>
        <dbReference type="EnsemblPlants" id="KQK08844"/>
    </source>
</evidence>
<dbReference type="EnsemblPlants" id="PNT72437">
    <property type="protein sequence ID" value="PNT72437"/>
    <property type="gene ID" value="BRADI_2g44270v3"/>
</dbReference>
<dbReference type="OMA" id="NRKANCR"/>
<evidence type="ECO:0000259" key="6">
    <source>
        <dbReference type="PROSITE" id="PS50811"/>
    </source>
</evidence>
<evidence type="ECO:0000313" key="9">
    <source>
        <dbReference type="Proteomes" id="UP000008810"/>
    </source>
</evidence>
<evidence type="ECO:0000256" key="3">
    <source>
        <dbReference type="ARBA" id="ARBA00023125"/>
    </source>
</evidence>
<dbReference type="GO" id="GO:0006355">
    <property type="term" value="P:regulation of DNA-templated transcription"/>
    <property type="evidence" value="ECO:0000318"/>
    <property type="project" value="GO_Central"/>
</dbReference>
<keyword evidence="2" id="KW-0805">Transcription regulation</keyword>
<dbReference type="AlphaFoldDB" id="I1HPN1"/>
<evidence type="ECO:0000256" key="2">
    <source>
        <dbReference type="ARBA" id="ARBA00023015"/>
    </source>
</evidence>
<name>I1HPN1_BRADI</name>
<dbReference type="Pfam" id="PF03106">
    <property type="entry name" value="WRKY"/>
    <property type="match status" value="1"/>
</dbReference>
<organism evidence="7">
    <name type="scientific">Brachypodium distachyon</name>
    <name type="common">Purple false brome</name>
    <name type="synonym">Trachynia distachya</name>
    <dbReference type="NCBI Taxonomy" id="15368"/>
    <lineage>
        <taxon>Eukaryota</taxon>
        <taxon>Viridiplantae</taxon>
        <taxon>Streptophyta</taxon>
        <taxon>Embryophyta</taxon>
        <taxon>Tracheophyta</taxon>
        <taxon>Spermatophyta</taxon>
        <taxon>Magnoliopsida</taxon>
        <taxon>Liliopsida</taxon>
        <taxon>Poales</taxon>
        <taxon>Poaceae</taxon>
        <taxon>BOP clade</taxon>
        <taxon>Pooideae</taxon>
        <taxon>Stipodae</taxon>
        <taxon>Brachypodieae</taxon>
        <taxon>Brachypodium</taxon>
    </lineage>
</organism>
<dbReference type="eggNOG" id="ENOG502RYCZ">
    <property type="taxonomic scope" value="Eukaryota"/>
</dbReference>
<dbReference type="GO" id="GO:0000976">
    <property type="term" value="F:transcription cis-regulatory region binding"/>
    <property type="evidence" value="ECO:0000318"/>
    <property type="project" value="GO_Central"/>
</dbReference>
<dbReference type="Gramene" id="KQK08844">
    <property type="protein sequence ID" value="KQK08844"/>
    <property type="gene ID" value="BRADI_2g44270v3"/>
</dbReference>
<dbReference type="EMBL" id="CM000881">
    <property type="protein sequence ID" value="KQK08844.1"/>
    <property type="molecule type" value="Genomic_DNA"/>
</dbReference>
<dbReference type="GO" id="GO:0005634">
    <property type="term" value="C:nucleus"/>
    <property type="evidence" value="ECO:0000318"/>
    <property type="project" value="GO_Central"/>
</dbReference>
<evidence type="ECO:0000313" key="7">
    <source>
        <dbReference type="EMBL" id="PNT72437.1"/>
    </source>
</evidence>
<dbReference type="HOGENOM" id="CLU_071943_0_0_1"/>
<protein>
    <recommendedName>
        <fullName evidence="6">WRKY domain-containing protein</fullName>
    </recommendedName>
</protein>
<evidence type="ECO:0000256" key="1">
    <source>
        <dbReference type="ARBA" id="ARBA00004123"/>
    </source>
</evidence>
<accession>I1HPN1</accession>
<dbReference type="KEGG" id="bdi:100827879"/>
<dbReference type="PROSITE" id="PS50811">
    <property type="entry name" value="WRKY"/>
    <property type="match status" value="1"/>
</dbReference>
<dbReference type="InterPro" id="IPR036576">
    <property type="entry name" value="WRKY_dom_sf"/>
</dbReference>
<gene>
    <name evidence="8" type="primary">LOC100827879</name>
    <name evidence="7" type="ORF">BRADI_2g44270v3</name>
</gene>
<dbReference type="GeneID" id="100827879"/>
<dbReference type="EnsemblPlants" id="KQK08844">
    <property type="protein sequence ID" value="KQK08844"/>
    <property type="gene ID" value="BRADI_2g44270v3"/>
</dbReference>
<reference evidence="8" key="3">
    <citation type="submission" date="2018-08" db="UniProtKB">
        <authorList>
            <consortium name="EnsemblPlants"/>
        </authorList>
    </citation>
    <scope>IDENTIFICATION</scope>
    <source>
        <strain evidence="8">cv. Bd21</strain>
    </source>
</reference>
<keyword evidence="3" id="KW-0238">DNA-binding</keyword>
<dbReference type="InterPro" id="IPR003657">
    <property type="entry name" value="WRKY_dom"/>
</dbReference>